<reference evidence="1 2" key="1">
    <citation type="submission" date="2024-01" db="EMBL/GenBank/DDBJ databases">
        <title>A draft genome for the cacao thread blight pathogen Marasmiellus scandens.</title>
        <authorList>
            <person name="Baruah I.K."/>
            <person name="Leung J."/>
            <person name="Bukari Y."/>
            <person name="Amoako-Attah I."/>
            <person name="Meinhardt L.W."/>
            <person name="Bailey B.A."/>
            <person name="Cohen S.P."/>
        </authorList>
    </citation>
    <scope>NUCLEOTIDE SEQUENCE [LARGE SCALE GENOMIC DNA]</scope>
    <source>
        <strain evidence="1 2">GH-19</strain>
    </source>
</reference>
<dbReference type="EMBL" id="JBANRG010000047">
    <property type="protein sequence ID" value="KAK7445493.1"/>
    <property type="molecule type" value="Genomic_DNA"/>
</dbReference>
<sequence length="117" mass="13341">MVECRAILNRLEGAFRPTLQSPQPPSCEASLSHSSIMYWGSGTREPMLLLIFCAVAMQGQAMQHSSQPWAIRSVLFRRKHRSDNIHERPVRTRIDNWDMSLPIVHCRGGKVWSLGLD</sequence>
<evidence type="ECO:0000313" key="2">
    <source>
        <dbReference type="Proteomes" id="UP001498398"/>
    </source>
</evidence>
<comment type="caution">
    <text evidence="1">The sequence shown here is derived from an EMBL/GenBank/DDBJ whole genome shotgun (WGS) entry which is preliminary data.</text>
</comment>
<protein>
    <submittedName>
        <fullName evidence="1">Uncharacterized protein</fullName>
    </submittedName>
</protein>
<gene>
    <name evidence="1" type="ORF">VKT23_014910</name>
</gene>
<evidence type="ECO:0000313" key="1">
    <source>
        <dbReference type="EMBL" id="KAK7445493.1"/>
    </source>
</evidence>
<keyword evidence="2" id="KW-1185">Reference proteome</keyword>
<dbReference type="Proteomes" id="UP001498398">
    <property type="component" value="Unassembled WGS sequence"/>
</dbReference>
<organism evidence="1 2">
    <name type="scientific">Marasmiellus scandens</name>
    <dbReference type="NCBI Taxonomy" id="2682957"/>
    <lineage>
        <taxon>Eukaryota</taxon>
        <taxon>Fungi</taxon>
        <taxon>Dikarya</taxon>
        <taxon>Basidiomycota</taxon>
        <taxon>Agaricomycotina</taxon>
        <taxon>Agaricomycetes</taxon>
        <taxon>Agaricomycetidae</taxon>
        <taxon>Agaricales</taxon>
        <taxon>Marasmiineae</taxon>
        <taxon>Omphalotaceae</taxon>
        <taxon>Marasmiellus</taxon>
    </lineage>
</organism>
<accession>A0ABR1J461</accession>
<proteinExistence type="predicted"/>
<name>A0ABR1J461_9AGAR</name>